<reference evidence="1" key="1">
    <citation type="submission" date="2014-05" db="EMBL/GenBank/DDBJ databases">
        <authorList>
            <person name="Chronopoulou M."/>
        </authorList>
    </citation>
    <scope>NUCLEOTIDE SEQUENCE</scope>
    <source>
        <tissue evidence="1">Whole organism</tissue>
    </source>
</reference>
<proteinExistence type="predicted"/>
<protein>
    <submittedName>
        <fullName evidence="1">Uncharacterized protein</fullName>
    </submittedName>
</protein>
<sequence length="56" mass="6580">TWLKVQSFVRVHGFSVRIKGKIVGEKDNLCTTYSVPHFAYFPSYYIQSFISPRENH</sequence>
<accession>A0A0K2TLL7</accession>
<feature type="non-terminal residue" evidence="1">
    <location>
        <position position="1"/>
    </location>
</feature>
<organism evidence="1">
    <name type="scientific">Lepeophtheirus salmonis</name>
    <name type="common">Salmon louse</name>
    <name type="synonym">Caligus salmonis</name>
    <dbReference type="NCBI Taxonomy" id="72036"/>
    <lineage>
        <taxon>Eukaryota</taxon>
        <taxon>Metazoa</taxon>
        <taxon>Ecdysozoa</taxon>
        <taxon>Arthropoda</taxon>
        <taxon>Crustacea</taxon>
        <taxon>Multicrustacea</taxon>
        <taxon>Hexanauplia</taxon>
        <taxon>Copepoda</taxon>
        <taxon>Siphonostomatoida</taxon>
        <taxon>Caligidae</taxon>
        <taxon>Lepeophtheirus</taxon>
    </lineage>
</organism>
<name>A0A0K2TLL7_LEPSM</name>
<dbReference type="AlphaFoldDB" id="A0A0K2TLL7"/>
<dbReference type="EMBL" id="HACA01009468">
    <property type="protein sequence ID" value="CDW26829.1"/>
    <property type="molecule type" value="Transcribed_RNA"/>
</dbReference>
<evidence type="ECO:0000313" key="1">
    <source>
        <dbReference type="EMBL" id="CDW26829.1"/>
    </source>
</evidence>